<keyword evidence="2" id="KW-1185">Reference proteome</keyword>
<evidence type="ECO:0000313" key="1">
    <source>
        <dbReference type="EMBL" id="RYO69260.1"/>
    </source>
</evidence>
<dbReference type="EMBL" id="PEJP01000014">
    <property type="protein sequence ID" value="RYO69260.1"/>
    <property type="molecule type" value="Genomic_DNA"/>
</dbReference>
<evidence type="ECO:0000313" key="2">
    <source>
        <dbReference type="Proteomes" id="UP000293823"/>
    </source>
</evidence>
<sequence>MLEPATVTVAVEEVAHGVFEVSRPITDELAMVIG</sequence>
<accession>A0A4Q4SFH4</accession>
<dbReference type="Proteomes" id="UP000293823">
    <property type="component" value="Unassembled WGS sequence"/>
</dbReference>
<proteinExistence type="predicted"/>
<comment type="caution">
    <text evidence="1">The sequence shown here is derived from an EMBL/GenBank/DDBJ whole genome shotgun (WGS) entry which is preliminary data.</text>
</comment>
<reference evidence="2" key="1">
    <citation type="journal article" date="2019" name="bioRxiv">
        <title>Genomics, evolutionary history and diagnostics of the Alternaria alternata species group including apple and Asian pear pathotypes.</title>
        <authorList>
            <person name="Armitage A.D."/>
            <person name="Cockerton H.M."/>
            <person name="Sreenivasaprasad S."/>
            <person name="Woodhall J.W."/>
            <person name="Lane C.R."/>
            <person name="Harrison R.J."/>
            <person name="Clarkson J.P."/>
        </authorList>
    </citation>
    <scope>NUCLEOTIDE SEQUENCE [LARGE SCALE GENOMIC DNA]</scope>
    <source>
        <strain evidence="2">RGR 97.0016</strain>
    </source>
</reference>
<gene>
    <name evidence="1" type="ORF">AA0113_g4264</name>
</gene>
<protein>
    <submittedName>
        <fullName evidence="1">Uncharacterized protein</fullName>
    </submittedName>
</protein>
<dbReference type="AlphaFoldDB" id="A0A4Q4SFH4"/>
<organism evidence="1 2">
    <name type="scientific">Alternaria arborescens</name>
    <dbReference type="NCBI Taxonomy" id="156630"/>
    <lineage>
        <taxon>Eukaryota</taxon>
        <taxon>Fungi</taxon>
        <taxon>Dikarya</taxon>
        <taxon>Ascomycota</taxon>
        <taxon>Pezizomycotina</taxon>
        <taxon>Dothideomycetes</taxon>
        <taxon>Pleosporomycetidae</taxon>
        <taxon>Pleosporales</taxon>
        <taxon>Pleosporineae</taxon>
        <taxon>Pleosporaceae</taxon>
        <taxon>Alternaria</taxon>
        <taxon>Alternaria sect. Alternaria</taxon>
    </lineage>
</organism>
<name>A0A4Q4SFH4_9PLEO</name>